<keyword evidence="1" id="KW-0143">Chaperone</keyword>
<dbReference type="SUPFAM" id="SSF46565">
    <property type="entry name" value="Chaperone J-domain"/>
    <property type="match status" value="1"/>
</dbReference>
<keyword evidence="4" id="KW-1185">Reference proteome</keyword>
<feature type="transmembrane region" description="Helical" evidence="2">
    <location>
        <begin position="280"/>
        <end position="302"/>
    </location>
</feature>
<organism evidence="3 4">
    <name type="scientific">Rhodanobacter denitrificans</name>
    <dbReference type="NCBI Taxonomy" id="666685"/>
    <lineage>
        <taxon>Bacteria</taxon>
        <taxon>Pseudomonadati</taxon>
        <taxon>Pseudomonadota</taxon>
        <taxon>Gammaproteobacteria</taxon>
        <taxon>Lysobacterales</taxon>
        <taxon>Rhodanobacteraceae</taxon>
        <taxon>Rhodanobacter</taxon>
    </lineage>
</organism>
<dbReference type="CDD" id="cd06257">
    <property type="entry name" value="DnaJ"/>
    <property type="match status" value="1"/>
</dbReference>
<proteinExistence type="predicted"/>
<dbReference type="AlphaFoldDB" id="M4NIZ9"/>
<dbReference type="KEGG" id="rhd:R2APBS1_2567"/>
<dbReference type="HOGENOM" id="CLU_042046_0_0_6"/>
<evidence type="ECO:0008006" key="5">
    <source>
        <dbReference type="Google" id="ProtNLM"/>
    </source>
</evidence>
<accession>M4NIZ9</accession>
<evidence type="ECO:0000313" key="4">
    <source>
        <dbReference type="Proteomes" id="UP000011859"/>
    </source>
</evidence>
<gene>
    <name evidence="3" type="ORF">R2APBS1_2567</name>
</gene>
<feature type="transmembrane region" description="Helical" evidence="2">
    <location>
        <begin position="376"/>
        <end position="394"/>
    </location>
</feature>
<keyword evidence="2" id="KW-0472">Membrane</keyword>
<dbReference type="InterPro" id="IPR036869">
    <property type="entry name" value="J_dom_sf"/>
</dbReference>
<feature type="transmembrane region" description="Helical" evidence="2">
    <location>
        <begin position="314"/>
        <end position="341"/>
    </location>
</feature>
<dbReference type="STRING" id="666685.R2APBS1_2567"/>
<keyword evidence="2" id="KW-1133">Transmembrane helix</keyword>
<reference evidence="3 4" key="1">
    <citation type="submission" date="2012-04" db="EMBL/GenBank/DDBJ databases">
        <title>Complete genome of Rhodanobacter sp. 2APBS1.</title>
        <authorList>
            <consortium name="US DOE Joint Genome Institute"/>
            <person name="Huntemann M."/>
            <person name="Wei C.-L."/>
            <person name="Han J."/>
            <person name="Detter J.C."/>
            <person name="Han C."/>
            <person name="Tapia R."/>
            <person name="Munk A.C.C."/>
            <person name="Chen A."/>
            <person name="Krypides N."/>
            <person name="Mavromatis K."/>
            <person name="Markowitz V."/>
            <person name="Szeto E."/>
            <person name="Ivanova N."/>
            <person name="Mikhailova N."/>
            <person name="Ovchinnikova G."/>
            <person name="Pagani I."/>
            <person name="Pati A."/>
            <person name="Goodwin L."/>
            <person name="Peters L."/>
            <person name="Pitluck S."/>
            <person name="Woyke T."/>
            <person name="Prakash O."/>
            <person name="Elkins J."/>
            <person name="Brown S."/>
            <person name="Palumbo A."/>
            <person name="Hemme C."/>
            <person name="Zhou J."/>
            <person name="Watson D."/>
            <person name="Jardine P."/>
            <person name="Kostka J."/>
            <person name="Green S."/>
        </authorList>
    </citation>
    <scope>NUCLEOTIDE SEQUENCE [LARGE SCALE GENOMIC DNA]</scope>
    <source>
        <strain evidence="3 4">2APBS1</strain>
    </source>
</reference>
<sequence length="461" mass="51139">MSPFELLGLAADADERAIKRAYAQRLRATRPEDDPQGFQRLHAAYQAALQHCRACMTGELAASFNPPMDRSVLVPTRSEPLPAAPEPPTLPHVNPDAFCTAAFELAAAGDAPALQAWLAGRPELWSLQRKAHTGHALMEKLYRQVPPMPADCLATLLRFFDLDHALAGHDPLALLQLERRTRLAWQLEVADREVLAARLAIRSSSQRRRAHWIVRLLMRPFRWPRVLFVGMNSANAGLIADFVDGVSDNHPEDLPAAINRRQLAFWRAAAERDRVTRPRLILGGARSAAMLLLGMLLAPLLSQWFSGRMSFQTMLIAIGMLMIPSALWALWMAWSLLVSWYLRPECMTARRSVRAYLVPALCAGGVVLGAEGLDGFGLVLIAPAFWLAVRRYWYRHASRHALLRSGHVRLMSLLAIPVLHGVLNAGRGGELVSFGEIIAALAMLAWTADLRKQRQRSAEAG</sequence>
<evidence type="ECO:0000313" key="3">
    <source>
        <dbReference type="EMBL" id="AGG89653.1"/>
    </source>
</evidence>
<dbReference type="Proteomes" id="UP000011859">
    <property type="component" value="Chromosome"/>
</dbReference>
<protein>
    <recommendedName>
        <fullName evidence="5">J domain-containing protein</fullName>
    </recommendedName>
</protein>
<dbReference type="EMBL" id="CP003470">
    <property type="protein sequence ID" value="AGG89653.1"/>
    <property type="molecule type" value="Genomic_DNA"/>
</dbReference>
<dbReference type="RefSeq" id="WP_015448188.1">
    <property type="nucleotide sequence ID" value="NZ_CP088918.1"/>
</dbReference>
<keyword evidence="2" id="KW-0812">Transmembrane</keyword>
<name>M4NIZ9_9GAMM</name>
<dbReference type="eggNOG" id="COG2214">
    <property type="taxonomic scope" value="Bacteria"/>
</dbReference>
<dbReference type="InterPro" id="IPR001623">
    <property type="entry name" value="DnaJ_domain"/>
</dbReference>
<evidence type="ECO:0000256" key="1">
    <source>
        <dbReference type="ARBA" id="ARBA00023186"/>
    </source>
</evidence>
<evidence type="ECO:0000256" key="2">
    <source>
        <dbReference type="SAM" id="Phobius"/>
    </source>
</evidence>